<reference evidence="2 3" key="1">
    <citation type="journal article" date="2008" name="Genome Biol.">
        <title>A genomic analysis of the archaeal system Ignicoccus hospitalis-Nanoarchaeum equitans.</title>
        <authorList>
            <person name="Podar M."/>
            <person name="Anderson I."/>
            <person name="Makarova K.S."/>
            <person name="Elkins J.G."/>
            <person name="Ivanova N."/>
            <person name="Wall M.A."/>
            <person name="Lykidis A."/>
            <person name="Mavromatis K."/>
            <person name="Sun H."/>
            <person name="Hudson M.E."/>
            <person name="Chen W."/>
            <person name="Deciu C."/>
            <person name="Hutchison D."/>
            <person name="Eads J.R."/>
            <person name="Anderson A."/>
            <person name="Fernandes F."/>
            <person name="Szeto E."/>
            <person name="Lapidus A."/>
            <person name="Kyrpides N.C."/>
            <person name="Saier M.H.Jr."/>
            <person name="Richardson P.M."/>
            <person name="Rachel R."/>
            <person name="Huber H."/>
            <person name="Eisen J.A."/>
            <person name="Koonin E.V."/>
            <person name="Keller M."/>
            <person name="Stetter K.O."/>
        </authorList>
    </citation>
    <scope>NUCLEOTIDE SEQUENCE [LARGE SCALE GENOMIC DNA]</scope>
    <source>
        <strain evidence="3">KIN4/I / DSM 18386 / JCM 14125</strain>
    </source>
</reference>
<dbReference type="Proteomes" id="UP000000262">
    <property type="component" value="Chromosome"/>
</dbReference>
<dbReference type="PANTHER" id="PTHR42731:SF1">
    <property type="entry name" value="RADICAL SAM DOMAIN PROTEIN"/>
    <property type="match status" value="1"/>
</dbReference>
<feature type="domain" description="Radical SAM core" evidence="1">
    <location>
        <begin position="193"/>
        <end position="417"/>
    </location>
</feature>
<proteinExistence type="predicted"/>
<dbReference type="EMBL" id="CP000816">
    <property type="protein sequence ID" value="ABU82139.1"/>
    <property type="molecule type" value="Genomic_DNA"/>
</dbReference>
<dbReference type="CDD" id="cd01335">
    <property type="entry name" value="Radical_SAM"/>
    <property type="match status" value="1"/>
</dbReference>
<dbReference type="KEGG" id="iho:Igni_0959"/>
<evidence type="ECO:0000313" key="2">
    <source>
        <dbReference type="EMBL" id="ABU82139.1"/>
    </source>
</evidence>
<accession>A8AB37</accession>
<evidence type="ECO:0000259" key="1">
    <source>
        <dbReference type="PROSITE" id="PS51918"/>
    </source>
</evidence>
<dbReference type="SFLD" id="SFLDS00029">
    <property type="entry name" value="Radical_SAM"/>
    <property type="match status" value="1"/>
</dbReference>
<dbReference type="HOGENOM" id="CLU_011543_3_3_2"/>
<gene>
    <name evidence="2" type="ordered locus">Igni_0959</name>
</gene>
<dbReference type="PhylomeDB" id="A8AB37"/>
<dbReference type="InterPro" id="IPR023404">
    <property type="entry name" value="rSAM_horseshoe"/>
</dbReference>
<dbReference type="GO" id="GO:0003824">
    <property type="term" value="F:catalytic activity"/>
    <property type="evidence" value="ECO:0007669"/>
    <property type="project" value="InterPro"/>
</dbReference>
<dbReference type="SFLD" id="SFLDG01082">
    <property type="entry name" value="B12-binding_domain_containing"/>
    <property type="match status" value="1"/>
</dbReference>
<keyword evidence="3" id="KW-1185">Reference proteome</keyword>
<name>A8AB37_IGNH4</name>
<evidence type="ECO:0000313" key="3">
    <source>
        <dbReference type="Proteomes" id="UP000000262"/>
    </source>
</evidence>
<organism evidence="2 3">
    <name type="scientific">Ignicoccus hospitalis (strain KIN4/I / DSM 18386 / JCM 14125)</name>
    <dbReference type="NCBI Taxonomy" id="453591"/>
    <lineage>
        <taxon>Archaea</taxon>
        <taxon>Thermoproteota</taxon>
        <taxon>Thermoprotei</taxon>
        <taxon>Desulfurococcales</taxon>
        <taxon>Desulfurococcaceae</taxon>
        <taxon>Ignicoccus</taxon>
    </lineage>
</organism>
<dbReference type="STRING" id="453591.Igni_0959"/>
<dbReference type="InterPro" id="IPR058240">
    <property type="entry name" value="rSAM_sf"/>
</dbReference>
<dbReference type="SMART" id="SM00729">
    <property type="entry name" value="Elp3"/>
    <property type="match status" value="1"/>
</dbReference>
<dbReference type="eggNOG" id="arCOG01355">
    <property type="taxonomic scope" value="Archaea"/>
</dbReference>
<dbReference type="GO" id="GO:0051536">
    <property type="term" value="F:iron-sulfur cluster binding"/>
    <property type="evidence" value="ECO:0007669"/>
    <property type="project" value="InterPro"/>
</dbReference>
<dbReference type="AlphaFoldDB" id="A8AB37"/>
<dbReference type="Gene3D" id="3.80.30.20">
    <property type="entry name" value="tm_1862 like domain"/>
    <property type="match status" value="1"/>
</dbReference>
<dbReference type="InterPro" id="IPR007197">
    <property type="entry name" value="rSAM"/>
</dbReference>
<sequence>MTRIRLCDKTVREFNPVHKYNPRKGPRVALFYPAPYSVASQSLGFQLLYAYFVSYGVRVERFTYDSCGTSLESGKTLKEFDVVVVSSSFELDYPYLSEYLRKYGREGQRVIAGGIAPTSNPIPILDVVTNVVLADVEIAVPSVVDALFSGDWESFESLEFVVSGEDDEGKRAYANVAEEPLLSTQFVPLDFDPPWGKGFLVEVTRGCPWKCRFCLEGWVTKPFRQRDVEQVKRALANVRRPFEKVITISLSLGNYESVDEYLDSLIELKRKRKVQGSVPSLRLETVTEELLEKVKGLGQRTVTVAPETFDPLKARVLGKGYAPEFFKEKVSIINKLNLKLKVYMMVVPGEPARVTEGDAEVLKELAPGSHVSVNPLVPKPWTPLQGAPIPGEREERALSVFAEKLRYVDLYPVKWARLQAALGLARRPLGKHLAPTSDPEGLIRELNERGLISLKELESWRTDWDEPWLRFRVGDLKEIKRLGEDSYEAWKELISS</sequence>
<protein>
    <submittedName>
        <fullName evidence="2">Radical SAM domain protein</fullName>
    </submittedName>
</protein>
<dbReference type="PANTHER" id="PTHR42731">
    <property type="entry name" value="SLL1084 PROTEIN"/>
    <property type="match status" value="1"/>
</dbReference>
<dbReference type="PROSITE" id="PS51918">
    <property type="entry name" value="RADICAL_SAM"/>
    <property type="match status" value="1"/>
</dbReference>
<dbReference type="InterPro" id="IPR006638">
    <property type="entry name" value="Elp3/MiaA/NifB-like_rSAM"/>
</dbReference>
<dbReference type="SUPFAM" id="SSF102114">
    <property type="entry name" value="Radical SAM enzymes"/>
    <property type="match status" value="1"/>
</dbReference>
<dbReference type="Pfam" id="PF04055">
    <property type="entry name" value="Radical_SAM"/>
    <property type="match status" value="1"/>
</dbReference>